<protein>
    <submittedName>
        <fullName evidence="1">Uncharacterized protein</fullName>
    </submittedName>
</protein>
<gene>
    <name evidence="1" type="ORF">ACFQHR_18205</name>
</gene>
<comment type="caution">
    <text evidence="1">The sequence shown here is derived from an EMBL/GenBank/DDBJ whole genome shotgun (WGS) entry which is preliminary data.</text>
</comment>
<dbReference type="Proteomes" id="UP001596405">
    <property type="component" value="Unassembled WGS sequence"/>
</dbReference>
<dbReference type="RefSeq" id="WP_066621163.1">
    <property type="nucleotide sequence ID" value="NZ_JBHSYQ010000016.1"/>
</dbReference>
<sequence>MLLSIHIPVKPHVKKFLVAKYGGIYKLCMRDHIGVTLFNMLRRPKAKAREIERVKKFTQRYTVSIPEHFITDLGCKNLDGETLVQFNSLVEDFLLTCFHEFVENMEACGMEQRHAIAYFMAKYEFDETDVKYDALKKSYQRYRTTQREAGVPKPEGVIMLPFLVFLKTLSATSRTKELIKNVA</sequence>
<name>A0ABW2DPC3_9BACT</name>
<proteinExistence type="predicted"/>
<evidence type="ECO:0000313" key="1">
    <source>
        <dbReference type="EMBL" id="MFC6999575.1"/>
    </source>
</evidence>
<evidence type="ECO:0000313" key="2">
    <source>
        <dbReference type="Proteomes" id="UP001596405"/>
    </source>
</evidence>
<accession>A0ABW2DPC3</accession>
<organism evidence="1 2">
    <name type="scientific">Rufibacter roseus</name>
    <dbReference type="NCBI Taxonomy" id="1567108"/>
    <lineage>
        <taxon>Bacteria</taxon>
        <taxon>Pseudomonadati</taxon>
        <taxon>Bacteroidota</taxon>
        <taxon>Cytophagia</taxon>
        <taxon>Cytophagales</taxon>
        <taxon>Hymenobacteraceae</taxon>
        <taxon>Rufibacter</taxon>
    </lineage>
</organism>
<dbReference type="EMBL" id="JBHSYQ010000016">
    <property type="protein sequence ID" value="MFC6999575.1"/>
    <property type="molecule type" value="Genomic_DNA"/>
</dbReference>
<reference evidence="2" key="1">
    <citation type="journal article" date="2019" name="Int. J. Syst. Evol. Microbiol.">
        <title>The Global Catalogue of Microorganisms (GCM) 10K type strain sequencing project: providing services to taxonomists for standard genome sequencing and annotation.</title>
        <authorList>
            <consortium name="The Broad Institute Genomics Platform"/>
            <consortium name="The Broad Institute Genome Sequencing Center for Infectious Disease"/>
            <person name="Wu L."/>
            <person name="Ma J."/>
        </authorList>
    </citation>
    <scope>NUCLEOTIDE SEQUENCE [LARGE SCALE GENOMIC DNA]</scope>
    <source>
        <strain evidence="2">CGMCC 4.7393</strain>
    </source>
</reference>
<keyword evidence="2" id="KW-1185">Reference proteome</keyword>